<sequence>MYKIILAQLDWILPLTDWIVPEGGLYLNAHNFSRYSAIEVFLEYPSRLPLPGPAAVTNDESPIISVHTSKPSGKLTSVVPERPVGLFRNNMYLYLPLELY</sequence>
<protein>
    <submittedName>
        <fullName evidence="1">Uncharacterized protein</fullName>
    </submittedName>
</protein>
<reference evidence="1" key="1">
    <citation type="journal article" date="2023" name="G3 (Bethesda)">
        <title>Whole genome assemblies of Zophobas morio and Tenebrio molitor.</title>
        <authorList>
            <person name="Kaur S."/>
            <person name="Stinson S.A."/>
            <person name="diCenzo G.C."/>
        </authorList>
    </citation>
    <scope>NUCLEOTIDE SEQUENCE</scope>
    <source>
        <strain evidence="1">QUZm001</strain>
    </source>
</reference>
<evidence type="ECO:0000313" key="1">
    <source>
        <dbReference type="EMBL" id="KAJ3645975.1"/>
    </source>
</evidence>
<accession>A0AA38HYD0</accession>
<proteinExistence type="predicted"/>
<comment type="caution">
    <text evidence="1">The sequence shown here is derived from an EMBL/GenBank/DDBJ whole genome shotgun (WGS) entry which is preliminary data.</text>
</comment>
<evidence type="ECO:0000313" key="2">
    <source>
        <dbReference type="Proteomes" id="UP001168821"/>
    </source>
</evidence>
<keyword evidence="2" id="KW-1185">Reference proteome</keyword>
<dbReference type="Proteomes" id="UP001168821">
    <property type="component" value="Unassembled WGS sequence"/>
</dbReference>
<dbReference type="AlphaFoldDB" id="A0AA38HYD0"/>
<name>A0AA38HYD0_9CUCU</name>
<dbReference type="EMBL" id="JALNTZ010000007">
    <property type="protein sequence ID" value="KAJ3645975.1"/>
    <property type="molecule type" value="Genomic_DNA"/>
</dbReference>
<organism evidence="1 2">
    <name type="scientific">Zophobas morio</name>
    <dbReference type="NCBI Taxonomy" id="2755281"/>
    <lineage>
        <taxon>Eukaryota</taxon>
        <taxon>Metazoa</taxon>
        <taxon>Ecdysozoa</taxon>
        <taxon>Arthropoda</taxon>
        <taxon>Hexapoda</taxon>
        <taxon>Insecta</taxon>
        <taxon>Pterygota</taxon>
        <taxon>Neoptera</taxon>
        <taxon>Endopterygota</taxon>
        <taxon>Coleoptera</taxon>
        <taxon>Polyphaga</taxon>
        <taxon>Cucujiformia</taxon>
        <taxon>Tenebrionidae</taxon>
        <taxon>Zophobas</taxon>
    </lineage>
</organism>
<gene>
    <name evidence="1" type="ORF">Zmor_023590</name>
</gene>